<dbReference type="SMART" id="SM00364">
    <property type="entry name" value="LRR_BAC"/>
    <property type="match status" value="11"/>
</dbReference>
<dbReference type="InterPro" id="IPR001611">
    <property type="entry name" value="Leu-rich_rpt"/>
</dbReference>
<feature type="region of interest" description="Disordered" evidence="12">
    <location>
        <begin position="888"/>
        <end position="908"/>
    </location>
</feature>
<dbReference type="InterPro" id="IPR027417">
    <property type="entry name" value="P-loop_NTPase"/>
</dbReference>
<keyword evidence="3" id="KW-0433">Leucine-rich repeat</keyword>
<dbReference type="EMBL" id="JAMPLM010000042">
    <property type="protein sequence ID" value="MEP1061704.1"/>
    <property type="molecule type" value="Genomic_DNA"/>
</dbReference>
<feature type="compositionally biased region" description="Pro residues" evidence="12">
    <location>
        <begin position="895"/>
        <end position="904"/>
    </location>
</feature>
<keyword evidence="9" id="KW-0342">GTP-binding</keyword>
<evidence type="ECO:0000313" key="16">
    <source>
        <dbReference type="Proteomes" id="UP001476950"/>
    </source>
</evidence>
<evidence type="ECO:0000256" key="9">
    <source>
        <dbReference type="ARBA" id="ARBA00023134"/>
    </source>
</evidence>
<dbReference type="Pfam" id="PF13855">
    <property type="entry name" value="LRR_8"/>
    <property type="match status" value="1"/>
</dbReference>
<keyword evidence="2" id="KW-0723">Serine/threonine-protein kinase</keyword>
<keyword evidence="13" id="KW-1133">Transmembrane helix</keyword>
<sequence length="1001" mass="114053">MTRDELLQLIDRAQQEGWETLDLAGNDLEELPPEIGRLTRLRTLILGKWDEEERVWKGNQLRTLSAVIGQLTNLQTLHLSGNQLRTLPAVIKQLTNLRTLHLSGNELITLPEFLGQLTNLQTLYLYNNGLSTLPEFLGQLTNLHTLNLGSNQLSRLPEFLGQLTNLQTLYLFDNLLSTLPAVIGQLTNLQFLHLSGNQLSRLPVVIGQLTNLQTLYLYDNGLITLPESIGQLTNLQSLYLGNNKLSRLPVVIGQLTNLQTLDLSSNKLSTLPESLGQLTNLQTLNLSSNGLSTLPESLGQLTNLQTLNLSSNGLSTLPEFIRQMVSLKTLDLRGNPVPIPPEILGSKEPYKDPGDLKAILNFYFQVQDLAETEPLYEAKLLIVGEGGAGKTSLAKKLEDKDYDLDSKEKSTEGIEVIRWSFPLPNGQEFRVNIWDFGGQEIYHATHQFFLTKRSLYALVADDRQENTDFYYWLNVVELLSDNSPVIIIKNEKQDRQCPINERQLRGEFTNLEKTLATNLQTNRGLPEIKDAVQRYLSQLPHIGTPLPKKWKEVRAALEAAAQTNNYISIEDYFQLCQQNGYTDRPNMLQLSHYLHDLGVCLHFQEDDLLKKTIILKPEWGTTAVYKVLDTKKVKANYGRFTRDDLTEIWSDAKYADMCGELLHLMMRFKLCYEIRDQPHHYISPQLLDIEQPSYNWDTCDNLILRYKYDFMPKGILTRLIVEMHQSIEQQTLVWKTGVVLSNNRARAEVIEYYHRGEITVRVSGNDKKGWLSVIDHEFDKIHASYKRLKYDKLVPCNCTICKGSQEPHAYPMERLLQFLQDRNPIQCQKKPYELVDVRRLIDDALDFEAAVREEQRKDEQRQSGDGAFAGSTIGTLIYQPHQSEITQGDITVNEPPQPQEPSPSEPKVTLPSAFRNGMFYVLVFEVVFCVIAFFSRDLPLPTLIVILIATLLAFVLIGVFQLRSDDRLSEKTFGELVTLVLEQLPVLGGFFKQVLRLFGRG</sequence>
<dbReference type="InterPro" id="IPR020859">
    <property type="entry name" value="ROC"/>
</dbReference>
<dbReference type="InterPro" id="IPR055414">
    <property type="entry name" value="LRR_R13L4/SHOC2-like"/>
</dbReference>
<dbReference type="PRINTS" id="PR00019">
    <property type="entry name" value="LEURICHRPT"/>
</dbReference>
<dbReference type="InterPro" id="IPR036388">
    <property type="entry name" value="WH-like_DNA-bd_sf"/>
</dbReference>
<evidence type="ECO:0000256" key="13">
    <source>
        <dbReference type="SAM" id="Phobius"/>
    </source>
</evidence>
<keyword evidence="8" id="KW-0067">ATP-binding</keyword>
<dbReference type="PANTHER" id="PTHR48051">
    <property type="match status" value="1"/>
</dbReference>
<gene>
    <name evidence="15" type="ORF">NDI38_25360</name>
</gene>
<evidence type="ECO:0000259" key="14">
    <source>
        <dbReference type="PROSITE" id="PS51424"/>
    </source>
</evidence>
<accession>A0ABV0KR42</accession>
<comment type="catalytic activity">
    <reaction evidence="11">
        <text>L-seryl-[protein] + ATP = O-phospho-L-seryl-[protein] + ADP + H(+)</text>
        <dbReference type="Rhea" id="RHEA:17989"/>
        <dbReference type="Rhea" id="RHEA-COMP:9863"/>
        <dbReference type="Rhea" id="RHEA-COMP:11604"/>
        <dbReference type="ChEBI" id="CHEBI:15378"/>
        <dbReference type="ChEBI" id="CHEBI:29999"/>
        <dbReference type="ChEBI" id="CHEBI:30616"/>
        <dbReference type="ChEBI" id="CHEBI:83421"/>
        <dbReference type="ChEBI" id="CHEBI:456216"/>
        <dbReference type="EC" id="2.7.11.1"/>
    </reaction>
</comment>
<keyword evidence="7" id="KW-0418">Kinase</keyword>
<dbReference type="RefSeq" id="WP_190449900.1">
    <property type="nucleotide sequence ID" value="NZ_JAMPLM010000042.1"/>
</dbReference>
<evidence type="ECO:0000256" key="12">
    <source>
        <dbReference type="SAM" id="MobiDB-lite"/>
    </source>
</evidence>
<dbReference type="SUPFAM" id="SSF52058">
    <property type="entry name" value="L domain-like"/>
    <property type="match status" value="1"/>
</dbReference>
<dbReference type="InterPro" id="IPR032675">
    <property type="entry name" value="LRR_dom_sf"/>
</dbReference>
<comment type="caution">
    <text evidence="15">The sequence shown here is derived from an EMBL/GenBank/DDBJ whole genome shotgun (WGS) entry which is preliminary data.</text>
</comment>
<dbReference type="PROSITE" id="PS51424">
    <property type="entry name" value="ROC"/>
    <property type="match status" value="1"/>
</dbReference>
<dbReference type="Proteomes" id="UP001476950">
    <property type="component" value="Unassembled WGS sequence"/>
</dbReference>
<dbReference type="PANTHER" id="PTHR48051:SF39">
    <property type="entry name" value="P53-INDUCED DEATH DOMAIN PROTEIN 1"/>
    <property type="match status" value="1"/>
</dbReference>
<evidence type="ECO:0000256" key="11">
    <source>
        <dbReference type="ARBA" id="ARBA00048679"/>
    </source>
</evidence>
<evidence type="ECO:0000256" key="8">
    <source>
        <dbReference type="ARBA" id="ARBA00022840"/>
    </source>
</evidence>
<evidence type="ECO:0000256" key="10">
    <source>
        <dbReference type="ARBA" id="ARBA00047899"/>
    </source>
</evidence>
<feature type="transmembrane region" description="Helical" evidence="13">
    <location>
        <begin position="940"/>
        <end position="962"/>
    </location>
</feature>
<dbReference type="Pfam" id="PF23598">
    <property type="entry name" value="LRR_14"/>
    <property type="match status" value="2"/>
</dbReference>
<dbReference type="Gene3D" id="1.10.10.2200">
    <property type="match status" value="1"/>
</dbReference>
<reference evidence="15 16" key="1">
    <citation type="submission" date="2022-04" db="EMBL/GenBank/DDBJ databases">
        <title>Positive selection, recombination, and allopatry shape intraspecific diversity of widespread and dominant cyanobacteria.</title>
        <authorList>
            <person name="Wei J."/>
            <person name="Shu W."/>
            <person name="Hu C."/>
        </authorList>
    </citation>
    <scope>NUCLEOTIDE SEQUENCE [LARGE SCALE GENOMIC DNA]</scope>
    <source>
        <strain evidence="15 16">AS-A4</strain>
    </source>
</reference>
<keyword evidence="5" id="KW-0677">Repeat</keyword>
<name>A0ABV0KR42_9CYAN</name>
<dbReference type="PRINTS" id="PR00449">
    <property type="entry name" value="RASTRNSFRMNG"/>
</dbReference>
<dbReference type="SMART" id="SM00365">
    <property type="entry name" value="LRR_SD22"/>
    <property type="match status" value="9"/>
</dbReference>
<feature type="transmembrane region" description="Helical" evidence="13">
    <location>
        <begin position="917"/>
        <end position="934"/>
    </location>
</feature>
<keyword evidence="13" id="KW-0472">Membrane</keyword>
<evidence type="ECO:0000256" key="4">
    <source>
        <dbReference type="ARBA" id="ARBA00022679"/>
    </source>
</evidence>
<dbReference type="Gene3D" id="3.30.310.200">
    <property type="match status" value="1"/>
</dbReference>
<dbReference type="Pfam" id="PF08477">
    <property type="entry name" value="Roc"/>
    <property type="match status" value="1"/>
</dbReference>
<dbReference type="PROSITE" id="PS51450">
    <property type="entry name" value="LRR"/>
    <property type="match status" value="11"/>
</dbReference>
<organism evidence="15 16">
    <name type="scientific">Stenomitos frigidus AS-A4</name>
    <dbReference type="NCBI Taxonomy" id="2933935"/>
    <lineage>
        <taxon>Bacteria</taxon>
        <taxon>Bacillati</taxon>
        <taxon>Cyanobacteriota</taxon>
        <taxon>Cyanophyceae</taxon>
        <taxon>Leptolyngbyales</taxon>
        <taxon>Leptolyngbyaceae</taxon>
        <taxon>Stenomitos</taxon>
    </lineage>
</organism>
<dbReference type="Gene3D" id="3.40.50.300">
    <property type="entry name" value="P-loop containing nucleotide triphosphate hydrolases"/>
    <property type="match status" value="1"/>
</dbReference>
<dbReference type="InterPro" id="IPR032171">
    <property type="entry name" value="COR-A"/>
</dbReference>
<evidence type="ECO:0000256" key="6">
    <source>
        <dbReference type="ARBA" id="ARBA00022741"/>
    </source>
</evidence>
<dbReference type="Pfam" id="PF25497">
    <property type="entry name" value="COR-B"/>
    <property type="match status" value="1"/>
</dbReference>
<evidence type="ECO:0000256" key="7">
    <source>
        <dbReference type="ARBA" id="ARBA00022777"/>
    </source>
</evidence>
<dbReference type="Pfam" id="PF16095">
    <property type="entry name" value="COR-A"/>
    <property type="match status" value="1"/>
</dbReference>
<keyword evidence="4" id="KW-0808">Transferase</keyword>
<keyword evidence="13" id="KW-0812">Transmembrane</keyword>
<dbReference type="InterPro" id="IPR057263">
    <property type="entry name" value="COR-B"/>
</dbReference>
<dbReference type="Gene3D" id="3.80.10.10">
    <property type="entry name" value="Ribonuclease Inhibitor"/>
    <property type="match status" value="3"/>
</dbReference>
<keyword evidence="6" id="KW-0547">Nucleotide-binding</keyword>
<evidence type="ECO:0000256" key="5">
    <source>
        <dbReference type="ARBA" id="ARBA00022737"/>
    </source>
</evidence>
<dbReference type="InterPro" id="IPR003591">
    <property type="entry name" value="Leu-rich_rpt_typical-subtyp"/>
</dbReference>
<dbReference type="SMART" id="SM00369">
    <property type="entry name" value="LRR_TYP"/>
    <property type="match status" value="13"/>
</dbReference>
<evidence type="ECO:0000313" key="15">
    <source>
        <dbReference type="EMBL" id="MEP1061704.1"/>
    </source>
</evidence>
<evidence type="ECO:0000256" key="2">
    <source>
        <dbReference type="ARBA" id="ARBA00022527"/>
    </source>
</evidence>
<feature type="domain" description="Roc" evidence="14">
    <location>
        <begin position="371"/>
        <end position="564"/>
    </location>
</feature>
<dbReference type="EC" id="2.7.11.1" evidence="1"/>
<proteinExistence type="predicted"/>
<evidence type="ECO:0000256" key="1">
    <source>
        <dbReference type="ARBA" id="ARBA00012513"/>
    </source>
</evidence>
<dbReference type="Gene3D" id="1.10.10.10">
    <property type="entry name" value="Winged helix-like DNA-binding domain superfamily/Winged helix DNA-binding domain"/>
    <property type="match status" value="1"/>
</dbReference>
<evidence type="ECO:0000256" key="3">
    <source>
        <dbReference type="ARBA" id="ARBA00022614"/>
    </source>
</evidence>
<comment type="catalytic activity">
    <reaction evidence="10">
        <text>L-threonyl-[protein] + ATP = O-phospho-L-threonyl-[protein] + ADP + H(+)</text>
        <dbReference type="Rhea" id="RHEA:46608"/>
        <dbReference type="Rhea" id="RHEA-COMP:11060"/>
        <dbReference type="Rhea" id="RHEA-COMP:11605"/>
        <dbReference type="ChEBI" id="CHEBI:15378"/>
        <dbReference type="ChEBI" id="CHEBI:30013"/>
        <dbReference type="ChEBI" id="CHEBI:30616"/>
        <dbReference type="ChEBI" id="CHEBI:61977"/>
        <dbReference type="ChEBI" id="CHEBI:456216"/>
        <dbReference type="EC" id="2.7.11.1"/>
    </reaction>
</comment>
<protein>
    <recommendedName>
        <fullName evidence="1">non-specific serine/threonine protein kinase</fullName>
        <ecNumber evidence="1">2.7.11.1</ecNumber>
    </recommendedName>
</protein>
<keyword evidence="16" id="KW-1185">Reference proteome</keyword>
<dbReference type="InterPro" id="IPR050216">
    <property type="entry name" value="LRR_domain-containing"/>
</dbReference>
<dbReference type="SUPFAM" id="SSF52540">
    <property type="entry name" value="P-loop containing nucleoside triphosphate hydrolases"/>
    <property type="match status" value="1"/>
</dbReference>